<dbReference type="Proteomes" id="UP001596112">
    <property type="component" value="Unassembled WGS sequence"/>
</dbReference>
<dbReference type="RefSeq" id="WP_272172772.1">
    <property type="nucleotide sequence ID" value="NZ_JAQOSL010000065.1"/>
</dbReference>
<name>A0ABW1BEY9_9ACTN</name>
<protein>
    <submittedName>
        <fullName evidence="2">Uncharacterized protein</fullName>
    </submittedName>
</protein>
<evidence type="ECO:0000313" key="3">
    <source>
        <dbReference type="Proteomes" id="UP001596112"/>
    </source>
</evidence>
<accession>A0ABW1BEY9</accession>
<feature type="compositionally biased region" description="Low complexity" evidence="1">
    <location>
        <begin position="41"/>
        <end position="56"/>
    </location>
</feature>
<sequence>MFDHATPDRSLLIHADDRDVPRETRAALRDRFRQSDDERAAACTPAPRPTATLVRS</sequence>
<gene>
    <name evidence="2" type="ORF">ACFQGO_30280</name>
</gene>
<organism evidence="2 3">
    <name type="scientific">Streptomyces heilongjiangensis</name>
    <dbReference type="NCBI Taxonomy" id="945052"/>
    <lineage>
        <taxon>Bacteria</taxon>
        <taxon>Bacillati</taxon>
        <taxon>Actinomycetota</taxon>
        <taxon>Actinomycetes</taxon>
        <taxon>Kitasatosporales</taxon>
        <taxon>Streptomycetaceae</taxon>
        <taxon>Streptomyces</taxon>
    </lineage>
</organism>
<reference evidence="3" key="1">
    <citation type="journal article" date="2019" name="Int. J. Syst. Evol. Microbiol.">
        <title>The Global Catalogue of Microorganisms (GCM) 10K type strain sequencing project: providing services to taxonomists for standard genome sequencing and annotation.</title>
        <authorList>
            <consortium name="The Broad Institute Genomics Platform"/>
            <consortium name="The Broad Institute Genome Sequencing Center for Infectious Disease"/>
            <person name="Wu L."/>
            <person name="Ma J."/>
        </authorList>
    </citation>
    <scope>NUCLEOTIDE SEQUENCE [LARGE SCALE GENOMIC DNA]</scope>
    <source>
        <strain evidence="3">JCM 9918</strain>
    </source>
</reference>
<feature type="region of interest" description="Disordered" evidence="1">
    <location>
        <begin position="29"/>
        <end position="56"/>
    </location>
</feature>
<dbReference type="EMBL" id="JBHSNZ010000027">
    <property type="protein sequence ID" value="MFC5811745.1"/>
    <property type="molecule type" value="Genomic_DNA"/>
</dbReference>
<proteinExistence type="predicted"/>
<keyword evidence="3" id="KW-1185">Reference proteome</keyword>
<comment type="caution">
    <text evidence="2">The sequence shown here is derived from an EMBL/GenBank/DDBJ whole genome shotgun (WGS) entry which is preliminary data.</text>
</comment>
<evidence type="ECO:0000256" key="1">
    <source>
        <dbReference type="SAM" id="MobiDB-lite"/>
    </source>
</evidence>
<feature type="compositionally biased region" description="Basic and acidic residues" evidence="1">
    <location>
        <begin position="29"/>
        <end position="40"/>
    </location>
</feature>
<evidence type="ECO:0000313" key="2">
    <source>
        <dbReference type="EMBL" id="MFC5811745.1"/>
    </source>
</evidence>